<sequence length="436" mass="48781">MPVGGRSEAFAGARSCGTLNGMDDGARIGTGADGDEHAARERQSPGDSPREAAAAADAALRDVADELYALDRAEFTRTRDQRARSAGDRDLAARIRKLRKPTVAAARVNRFARRNPGRVGQLRGLGDELRAAHGELDGDRIRELSQRRSDLVRELSELEAADADLDVSREVHDTFDAAVTDAGAGEAVARGCLAATLQPGDVFAAGWPSPDVAGRGPRAAATARPHGLRSEDLRPESHGLESPGLESHSPESHGLESHRPVESSGDSARRAQAGMQDREHRDDQRQRRERNRRDRQRREPQPAEDRIREQRAQHEDGAQRRREQEPSDQERREKERERERRDQERKERDQERKEQERREQWLRERRELRRRRSAELAEARAAFGAVVTELREAEAAEAEARRRTIAARKAFDAADRRVSEAEAALAEVTEARADPE</sequence>
<gene>
    <name evidence="2" type="ORF">GCM10009675_16730</name>
</gene>
<comment type="caution">
    <text evidence="2">The sequence shown here is derived from an EMBL/GenBank/DDBJ whole genome shotgun (WGS) entry which is preliminary data.</text>
</comment>
<feature type="compositionally biased region" description="Low complexity" evidence="1">
    <location>
        <begin position="213"/>
        <end position="225"/>
    </location>
</feature>
<dbReference type="Proteomes" id="UP001500467">
    <property type="component" value="Unassembled WGS sequence"/>
</dbReference>
<evidence type="ECO:0000313" key="3">
    <source>
        <dbReference type="Proteomes" id="UP001500467"/>
    </source>
</evidence>
<evidence type="ECO:0000256" key="1">
    <source>
        <dbReference type="SAM" id="MobiDB-lite"/>
    </source>
</evidence>
<feature type="compositionally biased region" description="Basic and acidic residues" evidence="1">
    <location>
        <begin position="296"/>
        <end position="359"/>
    </location>
</feature>
<feature type="region of interest" description="Disordered" evidence="1">
    <location>
        <begin position="1"/>
        <end position="57"/>
    </location>
</feature>
<proteinExistence type="predicted"/>
<evidence type="ECO:0008006" key="4">
    <source>
        <dbReference type="Google" id="ProtNLM"/>
    </source>
</evidence>
<reference evidence="3" key="1">
    <citation type="journal article" date="2019" name="Int. J. Syst. Evol. Microbiol.">
        <title>The Global Catalogue of Microorganisms (GCM) 10K type strain sequencing project: providing services to taxonomists for standard genome sequencing and annotation.</title>
        <authorList>
            <consortium name="The Broad Institute Genomics Platform"/>
            <consortium name="The Broad Institute Genome Sequencing Center for Infectious Disease"/>
            <person name="Wu L."/>
            <person name="Ma J."/>
        </authorList>
    </citation>
    <scope>NUCLEOTIDE SEQUENCE [LARGE SCALE GENOMIC DNA]</scope>
    <source>
        <strain evidence="3">JCM 13022</strain>
    </source>
</reference>
<name>A0ABP4FU65_9PSEU</name>
<feature type="compositionally biased region" description="Basic and acidic residues" evidence="1">
    <location>
        <begin position="34"/>
        <end position="50"/>
    </location>
</feature>
<protein>
    <recommendedName>
        <fullName evidence="4">CHAD domain-containing protein</fullName>
    </recommendedName>
</protein>
<organism evidence="2 3">
    <name type="scientific">Prauserella alba</name>
    <dbReference type="NCBI Taxonomy" id="176898"/>
    <lineage>
        <taxon>Bacteria</taxon>
        <taxon>Bacillati</taxon>
        <taxon>Actinomycetota</taxon>
        <taxon>Actinomycetes</taxon>
        <taxon>Pseudonocardiales</taxon>
        <taxon>Pseudonocardiaceae</taxon>
        <taxon>Prauserella</taxon>
    </lineage>
</organism>
<dbReference type="EMBL" id="BAAALM010000005">
    <property type="protein sequence ID" value="GAA1200932.1"/>
    <property type="molecule type" value="Genomic_DNA"/>
</dbReference>
<evidence type="ECO:0000313" key="2">
    <source>
        <dbReference type="EMBL" id="GAA1200932.1"/>
    </source>
</evidence>
<keyword evidence="3" id="KW-1185">Reference proteome</keyword>
<feature type="region of interest" description="Disordered" evidence="1">
    <location>
        <begin position="213"/>
        <end position="359"/>
    </location>
</feature>
<feature type="compositionally biased region" description="Basic and acidic residues" evidence="1">
    <location>
        <begin position="248"/>
        <end position="261"/>
    </location>
</feature>
<accession>A0ABP4FU65</accession>
<feature type="compositionally biased region" description="Basic and acidic residues" evidence="1">
    <location>
        <begin position="276"/>
        <end position="286"/>
    </location>
</feature>
<feature type="compositionally biased region" description="Basic and acidic residues" evidence="1">
    <location>
        <begin position="228"/>
        <end position="239"/>
    </location>
</feature>